<dbReference type="PANTHER" id="PTHR45453">
    <property type="entry name" value="PHOSPHATE REGULON SENSOR PROTEIN PHOR"/>
    <property type="match status" value="1"/>
</dbReference>
<comment type="caution">
    <text evidence="16">The sequence shown here is derived from an EMBL/GenBank/DDBJ whole genome shotgun (WGS) entry which is preliminary data.</text>
</comment>
<dbReference type="OrthoDB" id="9780487at2"/>
<dbReference type="Gene3D" id="1.10.287.130">
    <property type="match status" value="1"/>
</dbReference>
<dbReference type="InterPro" id="IPR003594">
    <property type="entry name" value="HATPase_dom"/>
</dbReference>
<dbReference type="GO" id="GO:0000155">
    <property type="term" value="F:phosphorelay sensor kinase activity"/>
    <property type="evidence" value="ECO:0007669"/>
    <property type="project" value="InterPro"/>
</dbReference>
<evidence type="ECO:0000256" key="6">
    <source>
        <dbReference type="ARBA" id="ARBA00022679"/>
    </source>
</evidence>
<dbReference type="PANTHER" id="PTHR45453:SF2">
    <property type="entry name" value="HISTIDINE KINASE"/>
    <property type="match status" value="1"/>
</dbReference>
<keyword evidence="4" id="KW-1003">Cell membrane</keyword>
<dbReference type="Gene3D" id="3.30.565.10">
    <property type="entry name" value="Histidine kinase-like ATPase, C-terminal domain"/>
    <property type="match status" value="1"/>
</dbReference>
<dbReference type="GO" id="GO:0005886">
    <property type="term" value="C:plasma membrane"/>
    <property type="evidence" value="ECO:0007669"/>
    <property type="project" value="UniProtKB-SubCell"/>
</dbReference>
<dbReference type="RefSeq" id="WP_135347435.1">
    <property type="nucleotide sequence ID" value="NZ_SRJD01000003.1"/>
</dbReference>
<name>A0A4Z0GRD6_9BACL</name>
<dbReference type="EC" id="2.7.13.3" evidence="3"/>
<evidence type="ECO:0000256" key="7">
    <source>
        <dbReference type="ARBA" id="ARBA00022692"/>
    </source>
</evidence>
<keyword evidence="12" id="KW-0902">Two-component regulatory system</keyword>
<dbReference type="InterPro" id="IPR004358">
    <property type="entry name" value="Sig_transdc_His_kin-like_C"/>
</dbReference>
<protein>
    <recommendedName>
        <fullName evidence="3">histidine kinase</fullName>
        <ecNumber evidence="3">2.7.13.3</ecNumber>
    </recommendedName>
</protein>
<evidence type="ECO:0000256" key="13">
    <source>
        <dbReference type="ARBA" id="ARBA00023136"/>
    </source>
</evidence>
<organism evidence="16 17">
    <name type="scientific">Sporolactobacillus shoreae</name>
    <dbReference type="NCBI Taxonomy" id="1465501"/>
    <lineage>
        <taxon>Bacteria</taxon>
        <taxon>Bacillati</taxon>
        <taxon>Bacillota</taxon>
        <taxon>Bacilli</taxon>
        <taxon>Bacillales</taxon>
        <taxon>Sporolactobacillaceae</taxon>
        <taxon>Sporolactobacillus</taxon>
    </lineage>
</organism>
<proteinExistence type="predicted"/>
<evidence type="ECO:0000256" key="12">
    <source>
        <dbReference type="ARBA" id="ARBA00023012"/>
    </source>
</evidence>
<keyword evidence="6" id="KW-0808">Transferase</keyword>
<evidence type="ECO:0000256" key="14">
    <source>
        <dbReference type="SAM" id="Phobius"/>
    </source>
</evidence>
<evidence type="ECO:0000256" key="2">
    <source>
        <dbReference type="ARBA" id="ARBA00004651"/>
    </source>
</evidence>
<dbReference type="Proteomes" id="UP000298347">
    <property type="component" value="Unassembled WGS sequence"/>
</dbReference>
<dbReference type="InterPro" id="IPR005467">
    <property type="entry name" value="His_kinase_dom"/>
</dbReference>
<gene>
    <name evidence="16" type="ORF">E4665_03525</name>
</gene>
<accession>A0A4Z0GRD6</accession>
<sequence>MRPTEYLKDQMLLIAFYVIAMTFLTTFLYLMPITRMDVGNLIYLHAVIFFLFLSYLFFDFLRHAHFLSGFEKAADASSGYRISAVPDPHTTEQRKIYRLLDRIDRDDRQKAMDLQRSIEENKDFVIAWVHEVKTPIAAGKMLIKNSEGQSREEILDRLEDEFSQIDRFVEQALYYSRADHFSNDYFISEYSFRDIVNAVLKKYAKSFITKKISVEISDLEIQILTDKKWLQFILDQLISNALKYTDAHGRIRIVGKKYGSGSRLLIEDNGCGIKSEDIRRVFEKGFTGTNGRRTHHSTGIGLYLSRTLALKLGHSISLTSVEGRGTTVVLDFPNNTDYTKVAKNI</sequence>
<dbReference type="InterPro" id="IPR003661">
    <property type="entry name" value="HisK_dim/P_dom"/>
</dbReference>
<dbReference type="PRINTS" id="PR00344">
    <property type="entry name" value="BCTRLSENSOR"/>
</dbReference>
<keyword evidence="9 16" id="KW-0418">Kinase</keyword>
<dbReference type="GO" id="GO:0004721">
    <property type="term" value="F:phosphoprotein phosphatase activity"/>
    <property type="evidence" value="ECO:0007669"/>
    <property type="project" value="TreeGrafter"/>
</dbReference>
<evidence type="ECO:0000256" key="10">
    <source>
        <dbReference type="ARBA" id="ARBA00022840"/>
    </source>
</evidence>
<dbReference type="InterPro" id="IPR036097">
    <property type="entry name" value="HisK_dim/P_sf"/>
</dbReference>
<dbReference type="SMART" id="SM00387">
    <property type="entry name" value="HATPase_c"/>
    <property type="match status" value="1"/>
</dbReference>
<evidence type="ECO:0000256" key="3">
    <source>
        <dbReference type="ARBA" id="ARBA00012438"/>
    </source>
</evidence>
<evidence type="ECO:0000259" key="15">
    <source>
        <dbReference type="PROSITE" id="PS50109"/>
    </source>
</evidence>
<feature type="transmembrane region" description="Helical" evidence="14">
    <location>
        <begin position="12"/>
        <end position="30"/>
    </location>
</feature>
<dbReference type="SUPFAM" id="SSF55874">
    <property type="entry name" value="ATPase domain of HSP90 chaperone/DNA topoisomerase II/histidine kinase"/>
    <property type="match status" value="1"/>
</dbReference>
<evidence type="ECO:0000313" key="17">
    <source>
        <dbReference type="Proteomes" id="UP000298347"/>
    </source>
</evidence>
<evidence type="ECO:0000256" key="9">
    <source>
        <dbReference type="ARBA" id="ARBA00022777"/>
    </source>
</evidence>
<keyword evidence="10" id="KW-0067">ATP-binding</keyword>
<evidence type="ECO:0000313" key="16">
    <source>
        <dbReference type="EMBL" id="TGA99411.1"/>
    </source>
</evidence>
<evidence type="ECO:0000256" key="1">
    <source>
        <dbReference type="ARBA" id="ARBA00000085"/>
    </source>
</evidence>
<keyword evidence="11 14" id="KW-1133">Transmembrane helix</keyword>
<evidence type="ECO:0000256" key="5">
    <source>
        <dbReference type="ARBA" id="ARBA00022553"/>
    </source>
</evidence>
<comment type="subcellular location">
    <subcellularLocation>
        <location evidence="2">Cell membrane</location>
        <topology evidence="2">Multi-pass membrane protein</topology>
    </subcellularLocation>
</comment>
<dbReference type="InterPro" id="IPR050351">
    <property type="entry name" value="BphY/WalK/GraS-like"/>
</dbReference>
<evidence type="ECO:0000256" key="8">
    <source>
        <dbReference type="ARBA" id="ARBA00022741"/>
    </source>
</evidence>
<comment type="catalytic activity">
    <reaction evidence="1">
        <text>ATP + protein L-histidine = ADP + protein N-phospho-L-histidine.</text>
        <dbReference type="EC" id="2.7.13.3"/>
    </reaction>
</comment>
<dbReference type="GO" id="GO:0005524">
    <property type="term" value="F:ATP binding"/>
    <property type="evidence" value="ECO:0007669"/>
    <property type="project" value="UniProtKB-KW"/>
</dbReference>
<keyword evidence="7 14" id="KW-0812">Transmembrane</keyword>
<dbReference type="InterPro" id="IPR036890">
    <property type="entry name" value="HATPase_C_sf"/>
</dbReference>
<dbReference type="CDD" id="cd00082">
    <property type="entry name" value="HisKA"/>
    <property type="match status" value="1"/>
</dbReference>
<dbReference type="SUPFAM" id="SSF47384">
    <property type="entry name" value="Homodimeric domain of signal transducing histidine kinase"/>
    <property type="match status" value="1"/>
</dbReference>
<dbReference type="PROSITE" id="PS50109">
    <property type="entry name" value="HIS_KIN"/>
    <property type="match status" value="1"/>
</dbReference>
<keyword evidence="8" id="KW-0547">Nucleotide-binding</keyword>
<keyword evidence="17" id="KW-1185">Reference proteome</keyword>
<keyword evidence="5" id="KW-0597">Phosphoprotein</keyword>
<feature type="domain" description="Histidine kinase" evidence="15">
    <location>
        <begin position="127"/>
        <end position="336"/>
    </location>
</feature>
<keyword evidence="13 14" id="KW-0472">Membrane</keyword>
<evidence type="ECO:0000256" key="11">
    <source>
        <dbReference type="ARBA" id="ARBA00022989"/>
    </source>
</evidence>
<reference evidence="16 17" key="1">
    <citation type="journal article" date="2015" name="Int. J. Syst. Evol. Microbiol.">
        <title>Sporolactobacillus shoreae sp. nov. and Sporolactobacillus spathodeae sp. nov., two spore-forming lactic acid bacteria isolated from tree barks in Thailand.</title>
        <authorList>
            <person name="Thamacharoensuk T."/>
            <person name="Kitahara M."/>
            <person name="Ohkuma M."/>
            <person name="Thongchul N."/>
            <person name="Tanasupawat S."/>
        </authorList>
    </citation>
    <scope>NUCLEOTIDE SEQUENCE [LARGE SCALE GENOMIC DNA]</scope>
    <source>
        <strain evidence="16 17">BK92</strain>
    </source>
</reference>
<feature type="transmembrane region" description="Helical" evidence="14">
    <location>
        <begin position="42"/>
        <end position="61"/>
    </location>
</feature>
<dbReference type="EMBL" id="SRJD01000003">
    <property type="protein sequence ID" value="TGA99411.1"/>
    <property type="molecule type" value="Genomic_DNA"/>
</dbReference>
<dbReference type="Pfam" id="PF02518">
    <property type="entry name" value="HATPase_c"/>
    <property type="match status" value="1"/>
</dbReference>
<dbReference type="GO" id="GO:0016036">
    <property type="term" value="P:cellular response to phosphate starvation"/>
    <property type="evidence" value="ECO:0007669"/>
    <property type="project" value="TreeGrafter"/>
</dbReference>
<dbReference type="AlphaFoldDB" id="A0A4Z0GRD6"/>
<evidence type="ECO:0000256" key="4">
    <source>
        <dbReference type="ARBA" id="ARBA00022475"/>
    </source>
</evidence>